<accession>A0ABQ5ZUY7</accession>
<evidence type="ECO:0000256" key="1">
    <source>
        <dbReference type="ARBA" id="ARBA00006499"/>
    </source>
</evidence>
<organism evidence="4 5">
    <name type="scientific">Marinospirillum insulare</name>
    <dbReference type="NCBI Taxonomy" id="217169"/>
    <lineage>
        <taxon>Bacteria</taxon>
        <taxon>Pseudomonadati</taxon>
        <taxon>Pseudomonadota</taxon>
        <taxon>Gammaproteobacteria</taxon>
        <taxon>Oceanospirillales</taxon>
        <taxon>Oceanospirillaceae</taxon>
        <taxon>Marinospirillum</taxon>
    </lineage>
</organism>
<feature type="domain" description="Phospholipase/carboxylesterase/thioesterase" evidence="3">
    <location>
        <begin position="14"/>
        <end position="218"/>
    </location>
</feature>
<dbReference type="InterPro" id="IPR029058">
    <property type="entry name" value="AB_hydrolase_fold"/>
</dbReference>
<keyword evidence="5" id="KW-1185">Reference proteome</keyword>
<reference evidence="5" key="1">
    <citation type="journal article" date="2019" name="Int. J. Syst. Evol. Microbiol.">
        <title>The Global Catalogue of Microorganisms (GCM) 10K type strain sequencing project: providing services to taxonomists for standard genome sequencing and annotation.</title>
        <authorList>
            <consortium name="The Broad Institute Genomics Platform"/>
            <consortium name="The Broad Institute Genome Sequencing Center for Infectious Disease"/>
            <person name="Wu L."/>
            <person name="Ma J."/>
        </authorList>
    </citation>
    <scope>NUCLEOTIDE SEQUENCE [LARGE SCALE GENOMIC DNA]</scope>
    <source>
        <strain evidence="5">NBRC 100033</strain>
    </source>
</reference>
<dbReference type="EMBL" id="BSOR01000019">
    <property type="protein sequence ID" value="GLR63814.1"/>
    <property type="molecule type" value="Genomic_DNA"/>
</dbReference>
<dbReference type="InterPro" id="IPR003140">
    <property type="entry name" value="PLipase/COase/thioEstase"/>
</dbReference>
<dbReference type="SUPFAM" id="SSF53474">
    <property type="entry name" value="alpha/beta-Hydrolases"/>
    <property type="match status" value="1"/>
</dbReference>
<evidence type="ECO:0000313" key="5">
    <source>
        <dbReference type="Proteomes" id="UP001156682"/>
    </source>
</evidence>
<dbReference type="Proteomes" id="UP001156682">
    <property type="component" value="Unassembled WGS sequence"/>
</dbReference>
<evidence type="ECO:0000259" key="3">
    <source>
        <dbReference type="Pfam" id="PF02230"/>
    </source>
</evidence>
<keyword evidence="2" id="KW-0378">Hydrolase</keyword>
<dbReference type="InterPro" id="IPR050565">
    <property type="entry name" value="LYPA1-2/EST-like"/>
</dbReference>
<protein>
    <submittedName>
        <fullName evidence="4">Carboxylesterase</fullName>
    </submittedName>
</protein>
<dbReference type="PANTHER" id="PTHR10655">
    <property type="entry name" value="LYSOPHOSPHOLIPASE-RELATED"/>
    <property type="match status" value="1"/>
</dbReference>
<name>A0ABQ5ZUY7_9GAMM</name>
<dbReference type="Gene3D" id="3.40.50.1820">
    <property type="entry name" value="alpha/beta hydrolase"/>
    <property type="match status" value="1"/>
</dbReference>
<evidence type="ECO:0000256" key="2">
    <source>
        <dbReference type="ARBA" id="ARBA00022801"/>
    </source>
</evidence>
<comment type="similarity">
    <text evidence="1">Belongs to the AB hydrolase superfamily. AB hydrolase 2 family.</text>
</comment>
<sequence>MPKLDALQIDTGTDPKHTVIWLHGLGASGHDFEPVVPEFAFSKSTAVRFIFPHAPELPVTVNGGTVMPAWYDILAMDIDRKVDTDQLKKSANLVAALIEAEIARGVPSKNIVIGGFSQGGAVAYELALSYPKPLGGLFALSTYFATADTIHLSEANQHIPIFVAHGSFDPVVAETLGQAAIKRLQAMGYQPEYQSYGMDHSLCLEEVRDMDAFLAKVIA</sequence>
<comment type="caution">
    <text evidence="4">The sequence shown here is derived from an EMBL/GenBank/DDBJ whole genome shotgun (WGS) entry which is preliminary data.</text>
</comment>
<gene>
    <name evidence="4" type="ORF">GCM10007878_12500</name>
</gene>
<dbReference type="Pfam" id="PF02230">
    <property type="entry name" value="Abhydrolase_2"/>
    <property type="match status" value="1"/>
</dbReference>
<proteinExistence type="inferred from homology"/>
<dbReference type="PANTHER" id="PTHR10655:SF17">
    <property type="entry name" value="LYSOPHOSPHOLIPASE-LIKE PROTEIN 1"/>
    <property type="match status" value="1"/>
</dbReference>
<dbReference type="RefSeq" id="WP_027851794.1">
    <property type="nucleotide sequence ID" value="NZ_BSOR01000019.1"/>
</dbReference>
<evidence type="ECO:0000313" key="4">
    <source>
        <dbReference type="EMBL" id="GLR63814.1"/>
    </source>
</evidence>